<keyword evidence="3" id="KW-1185">Reference proteome</keyword>
<dbReference type="Proteomes" id="UP000298663">
    <property type="component" value="Unassembled WGS sequence"/>
</dbReference>
<comment type="caution">
    <text evidence="2">The sequence shown here is derived from an EMBL/GenBank/DDBJ whole genome shotgun (WGS) entry which is preliminary data.</text>
</comment>
<gene>
    <name evidence="2" type="ORF">L596_009363</name>
</gene>
<organism evidence="2 3">
    <name type="scientific">Steinernema carpocapsae</name>
    <name type="common">Entomopathogenic nematode</name>
    <dbReference type="NCBI Taxonomy" id="34508"/>
    <lineage>
        <taxon>Eukaryota</taxon>
        <taxon>Metazoa</taxon>
        <taxon>Ecdysozoa</taxon>
        <taxon>Nematoda</taxon>
        <taxon>Chromadorea</taxon>
        <taxon>Rhabditida</taxon>
        <taxon>Tylenchina</taxon>
        <taxon>Panagrolaimomorpha</taxon>
        <taxon>Strongyloidoidea</taxon>
        <taxon>Steinernematidae</taxon>
        <taxon>Steinernema</taxon>
    </lineage>
</organism>
<evidence type="ECO:0000313" key="3">
    <source>
        <dbReference type="Proteomes" id="UP000298663"/>
    </source>
</evidence>
<reference evidence="2 3" key="2">
    <citation type="journal article" date="2019" name="G3 (Bethesda)">
        <title>Hybrid Assembly of the Genome of the Entomopathogenic Nematode Steinernema carpocapsae Identifies the X-Chromosome.</title>
        <authorList>
            <person name="Serra L."/>
            <person name="Macchietto M."/>
            <person name="Macias-Munoz A."/>
            <person name="McGill C.J."/>
            <person name="Rodriguez I.M."/>
            <person name="Rodriguez B."/>
            <person name="Murad R."/>
            <person name="Mortazavi A."/>
        </authorList>
    </citation>
    <scope>NUCLEOTIDE SEQUENCE [LARGE SCALE GENOMIC DNA]</scope>
    <source>
        <strain evidence="2 3">ALL</strain>
    </source>
</reference>
<evidence type="ECO:0000256" key="1">
    <source>
        <dbReference type="SAM" id="MobiDB-lite"/>
    </source>
</evidence>
<proteinExistence type="predicted"/>
<evidence type="ECO:0000313" key="2">
    <source>
        <dbReference type="EMBL" id="TKR95159.1"/>
    </source>
</evidence>
<sequence>MMTGNRWLSTRHVFDLDVSVLRSLILRRRCGYALNHAVYQMKTMSGQPPPELGAASGTSGQQKSNRIVIFREQQPKPMFRQRHTLNLIRHSLNALCGHSFR</sequence>
<dbReference type="EMBL" id="AZBU02000002">
    <property type="protein sequence ID" value="TKR95159.1"/>
    <property type="molecule type" value="Genomic_DNA"/>
</dbReference>
<accession>A0A4U5PF49</accession>
<protein>
    <submittedName>
        <fullName evidence="2">Uncharacterized protein</fullName>
    </submittedName>
</protein>
<reference evidence="2 3" key="1">
    <citation type="journal article" date="2015" name="Genome Biol.">
        <title>Comparative genomics of Steinernema reveals deeply conserved gene regulatory networks.</title>
        <authorList>
            <person name="Dillman A.R."/>
            <person name="Macchietto M."/>
            <person name="Porter C.F."/>
            <person name="Rogers A."/>
            <person name="Williams B."/>
            <person name="Antoshechkin I."/>
            <person name="Lee M.M."/>
            <person name="Goodwin Z."/>
            <person name="Lu X."/>
            <person name="Lewis E.E."/>
            <person name="Goodrich-Blair H."/>
            <person name="Stock S.P."/>
            <person name="Adams B.J."/>
            <person name="Sternberg P.W."/>
            <person name="Mortazavi A."/>
        </authorList>
    </citation>
    <scope>NUCLEOTIDE SEQUENCE [LARGE SCALE GENOMIC DNA]</scope>
    <source>
        <strain evidence="2 3">ALL</strain>
    </source>
</reference>
<feature type="region of interest" description="Disordered" evidence="1">
    <location>
        <begin position="45"/>
        <end position="64"/>
    </location>
</feature>
<name>A0A4U5PF49_STECR</name>
<dbReference type="AlphaFoldDB" id="A0A4U5PF49"/>